<dbReference type="InterPro" id="IPR006462">
    <property type="entry name" value="MS5"/>
</dbReference>
<reference evidence="1" key="1">
    <citation type="submission" date="2019-11" db="EMBL/GenBank/DDBJ databases">
        <authorList>
            <person name="Liu Y."/>
            <person name="Hou J."/>
            <person name="Li T.-Q."/>
            <person name="Guan C.-H."/>
            <person name="Wu X."/>
            <person name="Wu H.-Z."/>
            <person name="Ling F."/>
            <person name="Zhang R."/>
            <person name="Shi X.-G."/>
            <person name="Ren J.-P."/>
            <person name="Chen E.-F."/>
            <person name="Sun J.-M."/>
        </authorList>
    </citation>
    <scope>NUCLEOTIDE SEQUENCE</scope>
    <source>
        <strain evidence="1">Adult_tree_wgs_1</strain>
        <tissue evidence="1">Leaves</tissue>
    </source>
</reference>
<comment type="caution">
    <text evidence="1">The sequence shown here is derived from an EMBL/GenBank/DDBJ whole genome shotgun (WGS) entry which is preliminary data.</text>
</comment>
<dbReference type="EMBL" id="WJXA01000001">
    <property type="protein sequence ID" value="KAF7152982.1"/>
    <property type="molecule type" value="Genomic_DNA"/>
</dbReference>
<dbReference type="PANTHER" id="PTHR31260:SF69">
    <property type="entry name" value="CYSTATIN_MONELLIN SUPERFAMILY PROTEIN"/>
    <property type="match status" value="1"/>
</dbReference>
<dbReference type="Proteomes" id="UP000626092">
    <property type="component" value="Unassembled WGS sequence"/>
</dbReference>
<gene>
    <name evidence="1" type="ORF">RHSIM_Rhsim01G0029000</name>
</gene>
<sequence length="351" mass="40375">MEVEKSAIVKNNEATSNIKCEEEDSDRKTFEAYAKQVHKTEKRNQDYDMRAQLAVDKFNSLFKEQFGLKLKFVKVLKVTVWSSCVFTFYTFYITFEAKGLTYEAKVKTYQTQVLMGLPRGTWKVKTLRPKPSLDEQGKINPLESLDSNDRDCNCVLDSLSVMATATATTELYLNGSSDCNWKVLERMQSAPVVAVVDLLSVINRDRDGCSQKMKVEKSVIVKNDEATSNIKCKEEDSDRKTFEAYAKQVHLTTRQDYYVLISPNGHKRRKEEQLGLELEFVKILKVTVWSSSVFTFHITFEAKNLTDEAKVKTYQTQVLMGLPHGTWKVKTIRPKPSLDEQGKDWKYQAYP</sequence>
<dbReference type="AlphaFoldDB" id="A0A834LW64"/>
<protein>
    <submittedName>
        <fullName evidence="1">Uncharacterized protein</fullName>
    </submittedName>
</protein>
<evidence type="ECO:0000313" key="2">
    <source>
        <dbReference type="Proteomes" id="UP000626092"/>
    </source>
</evidence>
<dbReference type="PANTHER" id="PTHR31260">
    <property type="entry name" value="CYSTATIN/MONELLIN SUPERFAMILY PROTEIN"/>
    <property type="match status" value="1"/>
</dbReference>
<evidence type="ECO:0000313" key="1">
    <source>
        <dbReference type="EMBL" id="KAF7152982.1"/>
    </source>
</evidence>
<name>A0A834LW64_RHOSS</name>
<organism evidence="1 2">
    <name type="scientific">Rhododendron simsii</name>
    <name type="common">Sims's rhododendron</name>
    <dbReference type="NCBI Taxonomy" id="118357"/>
    <lineage>
        <taxon>Eukaryota</taxon>
        <taxon>Viridiplantae</taxon>
        <taxon>Streptophyta</taxon>
        <taxon>Embryophyta</taxon>
        <taxon>Tracheophyta</taxon>
        <taxon>Spermatophyta</taxon>
        <taxon>Magnoliopsida</taxon>
        <taxon>eudicotyledons</taxon>
        <taxon>Gunneridae</taxon>
        <taxon>Pentapetalae</taxon>
        <taxon>asterids</taxon>
        <taxon>Ericales</taxon>
        <taxon>Ericaceae</taxon>
        <taxon>Ericoideae</taxon>
        <taxon>Rhodoreae</taxon>
        <taxon>Rhododendron</taxon>
    </lineage>
</organism>
<keyword evidence="2" id="KW-1185">Reference proteome</keyword>
<accession>A0A834LW64</accession>
<proteinExistence type="predicted"/>